<dbReference type="EMBL" id="JABANM010014312">
    <property type="protein sequence ID" value="KAF4732840.1"/>
    <property type="molecule type" value="Genomic_DNA"/>
</dbReference>
<name>A0A7J6SL21_PEROL</name>
<comment type="similarity">
    <text evidence="2">Belongs to the SLC13A/DASS transporter (TC 2.A.47) family. DIT1 subfamily.</text>
</comment>
<evidence type="ECO:0000256" key="6">
    <source>
        <dbReference type="ARBA" id="ARBA00023136"/>
    </source>
</evidence>
<evidence type="ECO:0000256" key="5">
    <source>
        <dbReference type="ARBA" id="ARBA00022989"/>
    </source>
</evidence>
<evidence type="ECO:0000256" key="1">
    <source>
        <dbReference type="ARBA" id="ARBA00004478"/>
    </source>
</evidence>
<feature type="transmembrane region" description="Helical" evidence="7">
    <location>
        <begin position="45"/>
        <end position="68"/>
    </location>
</feature>
<feature type="transmembrane region" description="Helical" evidence="7">
    <location>
        <begin position="143"/>
        <end position="164"/>
    </location>
</feature>
<dbReference type="Pfam" id="PF00939">
    <property type="entry name" value="Na_sulph_symp"/>
    <property type="match status" value="1"/>
</dbReference>
<feature type="transmembrane region" description="Helical" evidence="7">
    <location>
        <begin position="6"/>
        <end position="24"/>
    </location>
</feature>
<keyword evidence="4" id="KW-0934">Plastid</keyword>
<proteinExistence type="inferred from homology"/>
<evidence type="ECO:0000313" key="9">
    <source>
        <dbReference type="Proteomes" id="UP000574390"/>
    </source>
</evidence>
<evidence type="ECO:0000256" key="7">
    <source>
        <dbReference type="SAM" id="Phobius"/>
    </source>
</evidence>
<evidence type="ECO:0000313" key="8">
    <source>
        <dbReference type="EMBL" id="KAF4732840.1"/>
    </source>
</evidence>
<comment type="caution">
    <text evidence="8">The sequence shown here is derived from an EMBL/GenBank/DDBJ whole genome shotgun (WGS) entry which is preliminary data.</text>
</comment>
<feature type="transmembrane region" description="Helical" evidence="7">
    <location>
        <begin position="225"/>
        <end position="249"/>
    </location>
</feature>
<dbReference type="Proteomes" id="UP000574390">
    <property type="component" value="Unassembled WGS sequence"/>
</dbReference>
<organism evidence="8 9">
    <name type="scientific">Perkinsus olseni</name>
    <name type="common">Perkinsus atlanticus</name>
    <dbReference type="NCBI Taxonomy" id="32597"/>
    <lineage>
        <taxon>Eukaryota</taxon>
        <taxon>Sar</taxon>
        <taxon>Alveolata</taxon>
        <taxon>Perkinsozoa</taxon>
        <taxon>Perkinsea</taxon>
        <taxon>Perkinsida</taxon>
        <taxon>Perkinsidae</taxon>
        <taxon>Perkinsus</taxon>
    </lineage>
</organism>
<protein>
    <submittedName>
        <fullName evidence="8">Uncharacterized protein</fullName>
    </submittedName>
</protein>
<gene>
    <name evidence="8" type="ORF">FOZ62_026531</name>
</gene>
<sequence length="255" mass="28494">WAYSMAPVGALPLIYGPIILYFLFPPQIKKTPQAKRLANEKLAEMGRISAFELVMLGVFALVILLWIVSSSVDTVPYTTTGVAMLGLSVLLMSGILDVKRDIVNNSGAWDLFLWFGVLLMLATELKETGFFEWFAEKIDLSSVAAYGSVWICTAIFYVSQYLFASITAHVSAMFPVFLQIMQAAGVPMELGCRALAYTTLSGHLTHYTSSTNPPFFNLGYVPLKLWWFQGVIVMVVNIVVMNTVCWGYWWLLGLW</sequence>
<dbReference type="InterPro" id="IPR030676">
    <property type="entry name" value="CitT-rel"/>
</dbReference>
<keyword evidence="6 7" id="KW-0472">Membrane</keyword>
<comment type="subcellular location">
    <subcellularLocation>
        <location evidence="1">Plastid</location>
        <location evidence="1">Chloroplast inner membrane</location>
        <topology evidence="1">Multi-pass membrane protein</topology>
    </subcellularLocation>
</comment>
<reference evidence="8 9" key="1">
    <citation type="submission" date="2020-04" db="EMBL/GenBank/DDBJ databases">
        <title>Perkinsus olseni comparative genomics.</title>
        <authorList>
            <person name="Bogema D.R."/>
        </authorList>
    </citation>
    <scope>NUCLEOTIDE SEQUENCE [LARGE SCALE GENOMIC DNA]</scope>
    <source>
        <strain evidence="8">ATCC PRA-205</strain>
    </source>
</reference>
<dbReference type="GO" id="GO:0009706">
    <property type="term" value="C:chloroplast inner membrane"/>
    <property type="evidence" value="ECO:0007669"/>
    <property type="project" value="UniProtKB-SubCell"/>
</dbReference>
<dbReference type="AlphaFoldDB" id="A0A7J6SL21"/>
<evidence type="ECO:0000256" key="4">
    <source>
        <dbReference type="ARBA" id="ARBA00022780"/>
    </source>
</evidence>
<keyword evidence="4" id="KW-1001">Plastid inner membrane</keyword>
<feature type="transmembrane region" description="Helical" evidence="7">
    <location>
        <begin position="74"/>
        <end position="95"/>
    </location>
</feature>
<dbReference type="InterPro" id="IPR001898">
    <property type="entry name" value="SLC13A/DASS"/>
</dbReference>
<keyword evidence="3 7" id="KW-0812">Transmembrane</keyword>
<evidence type="ECO:0000256" key="3">
    <source>
        <dbReference type="ARBA" id="ARBA00022692"/>
    </source>
</evidence>
<accession>A0A7J6SL21</accession>
<evidence type="ECO:0000256" key="2">
    <source>
        <dbReference type="ARBA" id="ARBA00007349"/>
    </source>
</evidence>
<keyword evidence="5 7" id="KW-1133">Transmembrane helix</keyword>
<dbReference type="PANTHER" id="PTHR42826">
    <property type="entry name" value="DICARBOXYLATE TRANSPORTER 2.1, CHLOROPLASTIC"/>
    <property type="match status" value="1"/>
</dbReference>
<feature type="transmembrane region" description="Helical" evidence="7">
    <location>
        <begin position="107"/>
        <end position="123"/>
    </location>
</feature>
<dbReference type="GO" id="GO:0022857">
    <property type="term" value="F:transmembrane transporter activity"/>
    <property type="evidence" value="ECO:0007669"/>
    <property type="project" value="InterPro"/>
</dbReference>
<feature type="non-terminal residue" evidence="8">
    <location>
        <position position="1"/>
    </location>
</feature>